<keyword evidence="4 5" id="KW-0560">Oxidoreductase</keyword>
<dbReference type="PANTHER" id="PTHR34354">
    <property type="entry name" value="NADPH-DEPENDENT 7-CYANO-7-DEAZAGUANINE REDUCTASE"/>
    <property type="match status" value="1"/>
</dbReference>
<dbReference type="InterPro" id="IPR050084">
    <property type="entry name" value="NADPH_dep_7-cyano-7-deazaG_red"/>
</dbReference>
<dbReference type="HAMAP" id="MF_00817">
    <property type="entry name" value="QueF_type2"/>
    <property type="match status" value="1"/>
</dbReference>
<reference evidence="8" key="1">
    <citation type="journal article" date="2019" name="Int. J. Syst. Evol. Microbiol.">
        <title>The Global Catalogue of Microorganisms (GCM) 10K type strain sequencing project: providing services to taxonomists for standard genome sequencing and annotation.</title>
        <authorList>
            <consortium name="The Broad Institute Genomics Platform"/>
            <consortium name="The Broad Institute Genome Sequencing Center for Infectious Disease"/>
            <person name="Wu L."/>
            <person name="Ma J."/>
        </authorList>
    </citation>
    <scope>NUCLEOTIDE SEQUENCE [LARGE SCALE GENOMIC DNA]</scope>
    <source>
        <strain evidence="8">JCM 18392</strain>
    </source>
</reference>
<dbReference type="EMBL" id="BAABJY010000001">
    <property type="protein sequence ID" value="GAA4856565.1"/>
    <property type="molecule type" value="Genomic_DNA"/>
</dbReference>
<evidence type="ECO:0000313" key="8">
    <source>
        <dbReference type="Proteomes" id="UP001501323"/>
    </source>
</evidence>
<feature type="active site" description="Thioimide intermediate" evidence="5">
    <location>
        <position position="184"/>
    </location>
</feature>
<dbReference type="PANTHER" id="PTHR34354:SF1">
    <property type="entry name" value="NADPH-DEPENDENT 7-CYANO-7-DEAZAGUANINE REDUCTASE"/>
    <property type="match status" value="1"/>
</dbReference>
<dbReference type="InterPro" id="IPR043133">
    <property type="entry name" value="GTP-CH-I_C/QueF"/>
</dbReference>
<dbReference type="Pfam" id="PF14489">
    <property type="entry name" value="QueF"/>
    <property type="match status" value="1"/>
</dbReference>
<feature type="binding site" evidence="5">
    <location>
        <begin position="252"/>
        <end position="253"/>
    </location>
    <ligand>
        <name>NADPH</name>
        <dbReference type="ChEBI" id="CHEBI:57783"/>
    </ligand>
</feature>
<keyword evidence="3 5" id="KW-0521">NADP</keyword>
<dbReference type="PIRSF" id="PIRSF004750">
    <property type="entry name" value="Nitrile_oxidored_YqcD_prd"/>
    <property type="match status" value="1"/>
</dbReference>
<dbReference type="RefSeq" id="WP_345293939.1">
    <property type="nucleotide sequence ID" value="NZ_BAABJY010000001.1"/>
</dbReference>
<feature type="binding site" evidence="5">
    <location>
        <begin position="88"/>
        <end position="90"/>
    </location>
    <ligand>
        <name>substrate</name>
    </ligand>
</feature>
<feature type="domain" description="NADPH-dependent 7-cyano-7-deazaguanine reductase N-terminal" evidence="6">
    <location>
        <begin position="21"/>
        <end position="130"/>
    </location>
</feature>
<comment type="subcellular location">
    <subcellularLocation>
        <location evidence="5">Cytoplasm</location>
    </subcellularLocation>
</comment>
<dbReference type="EC" id="1.7.1.13" evidence="5"/>
<keyword evidence="1 5" id="KW-0963">Cytoplasm</keyword>
<gene>
    <name evidence="5 7" type="primary">queF</name>
    <name evidence="7" type="ORF">GCM10023332_05290</name>
</gene>
<dbReference type="InterPro" id="IPR029139">
    <property type="entry name" value="QueF_N"/>
</dbReference>
<evidence type="ECO:0000256" key="1">
    <source>
        <dbReference type="ARBA" id="ARBA00022490"/>
    </source>
</evidence>
<dbReference type="NCBIfam" id="TIGR03138">
    <property type="entry name" value="QueF"/>
    <property type="match status" value="1"/>
</dbReference>
<dbReference type="Pfam" id="PF14819">
    <property type="entry name" value="QueF_N"/>
    <property type="match status" value="1"/>
</dbReference>
<keyword evidence="2 5" id="KW-0671">Queuosine biosynthesis</keyword>
<feature type="binding site" evidence="5">
    <location>
        <begin position="223"/>
        <end position="224"/>
    </location>
    <ligand>
        <name>substrate</name>
    </ligand>
</feature>
<dbReference type="Proteomes" id="UP001501323">
    <property type="component" value="Unassembled WGS sequence"/>
</dbReference>
<name>A0ABP9DU04_9GAMM</name>
<evidence type="ECO:0000313" key="7">
    <source>
        <dbReference type="EMBL" id="GAA4856565.1"/>
    </source>
</evidence>
<proteinExistence type="inferred from homology"/>
<sequence>MTDTTRHATPQDSALGREVAYPRRYDASLLFPIPRAQGRDALGIAGTGLPFTGHDRWHAYELGWLDARGKPVVATATLVVPAASPNLVESKSLKLYLNSLNGERFPDFAAVRARLAEDLSVAAGAAVGVEFGLPPVEPGPQAESIDACETDITDYAPPDPGHLLADPATPVAEKLCSDLLKSNCPVTGQPDWASLRIAYRGPRIDRPGLLRYLASFREHAEFHEQCVERIFVDVLARCRPASLSVEARYTRRGGLDINPWRATPGALPPRPGRDPRQ</sequence>
<evidence type="ECO:0000256" key="3">
    <source>
        <dbReference type="ARBA" id="ARBA00022857"/>
    </source>
</evidence>
<comment type="pathway">
    <text evidence="5">tRNA modification; tRNA-queuosine biosynthesis.</text>
</comment>
<comment type="subunit">
    <text evidence="5">Homodimer.</text>
</comment>
<comment type="similarity">
    <text evidence="5">Belongs to the GTP cyclohydrolase I family. QueF type 2 subfamily.</text>
</comment>
<protein>
    <recommendedName>
        <fullName evidence="5">NADPH-dependent 7-cyano-7-deazaguanine reductase</fullName>
        <ecNumber evidence="5">1.7.1.13</ecNumber>
    </recommendedName>
    <alternativeName>
        <fullName evidence="5">7-cyano-7-carbaguanine reductase</fullName>
    </alternativeName>
    <alternativeName>
        <fullName evidence="5">NADPH-dependent nitrile oxidoreductase</fullName>
    </alternativeName>
    <alternativeName>
        <fullName evidence="5">PreQ(0) reductase</fullName>
    </alternativeName>
</protein>
<dbReference type="SUPFAM" id="SSF55620">
    <property type="entry name" value="Tetrahydrobiopterin biosynthesis enzymes-like"/>
    <property type="match status" value="1"/>
</dbReference>
<dbReference type="InterPro" id="IPR029500">
    <property type="entry name" value="QueF"/>
</dbReference>
<comment type="caution">
    <text evidence="7">The sequence shown here is derived from an EMBL/GenBank/DDBJ whole genome shotgun (WGS) entry which is preliminary data.</text>
</comment>
<feature type="binding site" evidence="5">
    <location>
        <begin position="90"/>
        <end position="91"/>
    </location>
    <ligand>
        <name>NADPH</name>
        <dbReference type="ChEBI" id="CHEBI:57783"/>
    </ligand>
</feature>
<keyword evidence="8" id="KW-1185">Reference proteome</keyword>
<evidence type="ECO:0000259" key="6">
    <source>
        <dbReference type="Pfam" id="PF14819"/>
    </source>
</evidence>
<comment type="function">
    <text evidence="5">Catalyzes the NADPH-dependent reduction of 7-cyano-7-deazaguanine (preQ0) to 7-aminomethyl-7-deazaguanine (preQ1).</text>
</comment>
<evidence type="ECO:0000256" key="2">
    <source>
        <dbReference type="ARBA" id="ARBA00022785"/>
    </source>
</evidence>
<feature type="active site" description="Proton donor" evidence="5">
    <location>
        <position position="191"/>
    </location>
</feature>
<evidence type="ECO:0000256" key="5">
    <source>
        <dbReference type="HAMAP-Rule" id="MF_00817"/>
    </source>
</evidence>
<organism evidence="7 8">
    <name type="scientific">Luteimonas vadosa</name>
    <dbReference type="NCBI Taxonomy" id="1165507"/>
    <lineage>
        <taxon>Bacteria</taxon>
        <taxon>Pseudomonadati</taxon>
        <taxon>Pseudomonadota</taxon>
        <taxon>Gammaproteobacteria</taxon>
        <taxon>Lysobacterales</taxon>
        <taxon>Lysobacteraceae</taxon>
        <taxon>Luteimonas</taxon>
    </lineage>
</organism>
<comment type="catalytic activity">
    <reaction evidence="5">
        <text>7-aminomethyl-7-carbaguanine + 2 NADP(+) = 7-cyano-7-carbaguanine + 2 NADPH + 3 H(+)</text>
        <dbReference type="Rhea" id="RHEA:13409"/>
        <dbReference type="ChEBI" id="CHEBI:15378"/>
        <dbReference type="ChEBI" id="CHEBI:45075"/>
        <dbReference type="ChEBI" id="CHEBI:57783"/>
        <dbReference type="ChEBI" id="CHEBI:58349"/>
        <dbReference type="ChEBI" id="CHEBI:58703"/>
        <dbReference type="EC" id="1.7.1.13"/>
    </reaction>
</comment>
<accession>A0ABP9DU04</accession>
<evidence type="ECO:0000256" key="4">
    <source>
        <dbReference type="ARBA" id="ARBA00023002"/>
    </source>
</evidence>
<dbReference type="InterPro" id="IPR016428">
    <property type="entry name" value="QueF_type2"/>
</dbReference>
<dbReference type="Gene3D" id="3.30.1130.10">
    <property type="match status" value="2"/>
</dbReference>